<dbReference type="EC" id="2.7.1.-" evidence="5"/>
<dbReference type="InterPro" id="IPR004381">
    <property type="entry name" value="Glycerate_kinase"/>
</dbReference>
<sequence length="359" mass="35117">MRIVLAPDSFKGSIDASAAAEALAAGWRSVRPGDETVLRPMADGGEGTLAAVLRAHPAAVRHDVPGCTGPDGRPVTGQYALLPDGTAYLELAVASGLPLLGGHLAPLTATTRGTGESVAAALDRGARRLVLALGGSASTDGGTGLLAALGLRLLDDRGRRLPDGGGWLAGLVAVDRSALRPPPPGGVLLLTDVTAPLLGPAGAAAVYGPQKGAGTQDVARLEAGLAALARVLGGDPERPGAGAAGGTGFGLAAAWGADSASGAAAVADLLGLDGELARADLVVTGEGRFDATSLLGKAVGEVLARAARAGTRAAVVAGESADPTVQTLASLAGSGRAARAEPARWLASAGAELARRAGR</sequence>
<dbReference type="GO" id="GO:0016301">
    <property type="term" value="F:kinase activity"/>
    <property type="evidence" value="ECO:0007669"/>
    <property type="project" value="UniProtKB-KW"/>
</dbReference>
<keyword evidence="2 4" id="KW-0808">Transferase</keyword>
<proteinExistence type="inferred from homology"/>
<dbReference type="PANTHER" id="PTHR21599">
    <property type="entry name" value="GLYCERATE KINASE"/>
    <property type="match status" value="1"/>
</dbReference>
<reference evidence="6" key="1">
    <citation type="journal article" date="2019" name="Int. J. Syst. Evol. Microbiol.">
        <title>The Global Catalogue of Microorganisms (GCM) 10K type strain sequencing project: providing services to taxonomists for standard genome sequencing and annotation.</title>
        <authorList>
            <consortium name="The Broad Institute Genomics Platform"/>
            <consortium name="The Broad Institute Genome Sequencing Center for Infectious Disease"/>
            <person name="Wu L."/>
            <person name="Ma J."/>
        </authorList>
    </citation>
    <scope>NUCLEOTIDE SEQUENCE [LARGE SCALE GENOMIC DNA]</scope>
    <source>
        <strain evidence="6">CGMCC 1.12859</strain>
    </source>
</reference>
<accession>A0ABW2G220</accession>
<dbReference type="Proteomes" id="UP001596435">
    <property type="component" value="Unassembled WGS sequence"/>
</dbReference>
<keyword evidence="3 4" id="KW-0418">Kinase</keyword>
<dbReference type="InterPro" id="IPR036129">
    <property type="entry name" value="Glycerate_kinase_sf"/>
</dbReference>
<protein>
    <submittedName>
        <fullName evidence="5">Glycerate kinase</fullName>
        <ecNumber evidence="5">2.7.1.-</ecNumber>
    </submittedName>
</protein>
<keyword evidence="6" id="KW-1185">Reference proteome</keyword>
<dbReference type="InterPro" id="IPR018197">
    <property type="entry name" value="Glycerate_kinase_RE-like"/>
</dbReference>
<evidence type="ECO:0000256" key="1">
    <source>
        <dbReference type="ARBA" id="ARBA00006284"/>
    </source>
</evidence>
<name>A0ABW2G220_9ACTN</name>
<comment type="caution">
    <text evidence="5">The sequence shown here is derived from an EMBL/GenBank/DDBJ whole genome shotgun (WGS) entry which is preliminary data.</text>
</comment>
<evidence type="ECO:0000256" key="2">
    <source>
        <dbReference type="ARBA" id="ARBA00022679"/>
    </source>
</evidence>
<dbReference type="InterPro" id="IPR018193">
    <property type="entry name" value="Glyc_kinase_flavodox-like_fold"/>
</dbReference>
<comment type="similarity">
    <text evidence="1 4">Belongs to the glycerate kinase type-1 family.</text>
</comment>
<dbReference type="EMBL" id="JBHTAJ010000047">
    <property type="protein sequence ID" value="MFC7182457.1"/>
    <property type="molecule type" value="Genomic_DNA"/>
</dbReference>
<dbReference type="PIRSF" id="PIRSF006078">
    <property type="entry name" value="GlxK"/>
    <property type="match status" value="1"/>
</dbReference>
<dbReference type="PANTHER" id="PTHR21599:SF0">
    <property type="entry name" value="GLYCERATE KINASE"/>
    <property type="match status" value="1"/>
</dbReference>
<dbReference type="Pfam" id="PF02595">
    <property type="entry name" value="Gly_kinase"/>
    <property type="match status" value="1"/>
</dbReference>
<evidence type="ECO:0000313" key="5">
    <source>
        <dbReference type="EMBL" id="MFC7182457.1"/>
    </source>
</evidence>
<gene>
    <name evidence="5" type="ORF">ACFQMG_23180</name>
</gene>
<evidence type="ECO:0000256" key="3">
    <source>
        <dbReference type="ARBA" id="ARBA00022777"/>
    </source>
</evidence>
<dbReference type="SUPFAM" id="SSF110738">
    <property type="entry name" value="Glycerate kinase I"/>
    <property type="match status" value="1"/>
</dbReference>
<evidence type="ECO:0000256" key="4">
    <source>
        <dbReference type="PIRNR" id="PIRNR006078"/>
    </source>
</evidence>
<dbReference type="Gene3D" id="3.40.50.10350">
    <property type="entry name" value="Glycerate kinase, domain 1"/>
    <property type="match status" value="1"/>
</dbReference>
<dbReference type="NCBIfam" id="TIGR00045">
    <property type="entry name" value="glycerate kinase"/>
    <property type="match status" value="1"/>
</dbReference>
<dbReference type="RefSeq" id="WP_345704662.1">
    <property type="nucleotide sequence ID" value="NZ_BAABKV010000001.1"/>
</dbReference>
<dbReference type="Gene3D" id="3.90.1510.10">
    <property type="entry name" value="Glycerate kinase, domain 2"/>
    <property type="match status" value="1"/>
</dbReference>
<evidence type="ECO:0000313" key="6">
    <source>
        <dbReference type="Proteomes" id="UP001596435"/>
    </source>
</evidence>
<organism evidence="5 6">
    <name type="scientific">Kitasatospora paranensis</name>
    <dbReference type="NCBI Taxonomy" id="258053"/>
    <lineage>
        <taxon>Bacteria</taxon>
        <taxon>Bacillati</taxon>
        <taxon>Actinomycetota</taxon>
        <taxon>Actinomycetes</taxon>
        <taxon>Kitasatosporales</taxon>
        <taxon>Streptomycetaceae</taxon>
        <taxon>Kitasatospora</taxon>
    </lineage>
</organism>